<evidence type="ECO:0000313" key="3">
    <source>
        <dbReference type="Proteomes" id="UP000320333"/>
    </source>
</evidence>
<reference evidence="2 3" key="1">
    <citation type="journal article" date="2019" name="Sci. Rep.">
        <title>Comparative genomics of chytrid fungi reveal insights into the obligate biotrophic and pathogenic lifestyle of Synchytrium endobioticum.</title>
        <authorList>
            <person name="van de Vossenberg B.T.L.H."/>
            <person name="Warris S."/>
            <person name="Nguyen H.D.T."/>
            <person name="van Gent-Pelzer M.P.E."/>
            <person name="Joly D.L."/>
            <person name="van de Geest H.C."/>
            <person name="Bonants P.J.M."/>
            <person name="Smith D.S."/>
            <person name="Levesque C.A."/>
            <person name="van der Lee T.A.J."/>
        </authorList>
    </citation>
    <scope>NUCLEOTIDE SEQUENCE [LARGE SCALE GENOMIC DNA]</scope>
    <source>
        <strain evidence="2 3">CBS 675.73</strain>
    </source>
</reference>
<dbReference type="EMBL" id="QEAP01000957">
    <property type="protein sequence ID" value="TPX53375.1"/>
    <property type="molecule type" value="Genomic_DNA"/>
</dbReference>
<evidence type="ECO:0000256" key="1">
    <source>
        <dbReference type="SAM" id="MobiDB-lite"/>
    </source>
</evidence>
<organism evidence="2 3">
    <name type="scientific">Chytriomyces confervae</name>
    <dbReference type="NCBI Taxonomy" id="246404"/>
    <lineage>
        <taxon>Eukaryota</taxon>
        <taxon>Fungi</taxon>
        <taxon>Fungi incertae sedis</taxon>
        <taxon>Chytridiomycota</taxon>
        <taxon>Chytridiomycota incertae sedis</taxon>
        <taxon>Chytridiomycetes</taxon>
        <taxon>Chytridiales</taxon>
        <taxon>Chytriomycetaceae</taxon>
        <taxon>Chytriomyces</taxon>
    </lineage>
</organism>
<dbReference type="InterPro" id="IPR032675">
    <property type="entry name" value="LRR_dom_sf"/>
</dbReference>
<dbReference type="Gene3D" id="3.80.10.10">
    <property type="entry name" value="Ribonuclease Inhibitor"/>
    <property type="match status" value="1"/>
</dbReference>
<dbReference type="PROSITE" id="PS51450">
    <property type="entry name" value="LRR"/>
    <property type="match status" value="1"/>
</dbReference>
<protein>
    <recommendedName>
        <fullName evidence="4">U2A'/phosphoprotein 32 family A C-terminal domain-containing protein</fullName>
    </recommendedName>
</protein>
<comment type="caution">
    <text evidence="2">The sequence shown here is derived from an EMBL/GenBank/DDBJ whole genome shotgun (WGS) entry which is preliminary data.</text>
</comment>
<gene>
    <name evidence="2" type="ORF">CcCBS67573_g09716</name>
</gene>
<dbReference type="InterPro" id="IPR001611">
    <property type="entry name" value="Leu-rich_rpt"/>
</dbReference>
<evidence type="ECO:0000313" key="2">
    <source>
        <dbReference type="EMBL" id="TPX53375.1"/>
    </source>
</evidence>
<evidence type="ECO:0008006" key="4">
    <source>
        <dbReference type="Google" id="ProtNLM"/>
    </source>
</evidence>
<dbReference type="PANTHER" id="PTHR22708:SF0">
    <property type="entry name" value="LEUCINE-RICH REPEAT-CONTAINING PROTEIN 56"/>
    <property type="match status" value="1"/>
</dbReference>
<proteinExistence type="predicted"/>
<keyword evidence="3" id="KW-1185">Reference proteome</keyword>
<accession>A0A507DQ66</accession>
<feature type="compositionally biased region" description="Acidic residues" evidence="1">
    <location>
        <begin position="49"/>
        <end position="58"/>
    </location>
</feature>
<feature type="region of interest" description="Disordered" evidence="1">
    <location>
        <begin position="42"/>
        <end position="71"/>
    </location>
</feature>
<feature type="region of interest" description="Disordered" evidence="1">
    <location>
        <begin position="109"/>
        <end position="130"/>
    </location>
</feature>
<dbReference type="AlphaFoldDB" id="A0A507DQ66"/>
<sequence length="316" mass="34129">MLELLQVLDLEGNLIQDIEQVEELALCASLVELTLEGNPVTGCSLGEVSESEDDDNASEEGGSGEVGEGEEWNRGRRDRVRMDFRMVVWGILPKLRILDDEELAEGHSTAHGGATLASSSQKAQPKRPMTSVGNHFNAKYGILDENEDFGSSELTFGTGDTMAGNPVLFLRSRRQRRSSESASTEQNAMIAKLFTELRNPNPGPPSSHHTKNTHIASLTARFGFTSDGSVKLAPMPPTPQIQGSTAVVGRGGRRVHVVKSGSLSCPAVLPSTVSVPVAPPTRPPPQTIFRRREYARTLKPLDGAQQTEQPIAIANK</sequence>
<dbReference type="OrthoDB" id="1060944at2759"/>
<name>A0A507DQ66_9FUNG</name>
<dbReference type="SUPFAM" id="SSF52058">
    <property type="entry name" value="L domain-like"/>
    <property type="match status" value="1"/>
</dbReference>
<dbReference type="PANTHER" id="PTHR22708">
    <property type="entry name" value="LEUCINE-RICH REPEAT-CONTAINING PROTEIN 56"/>
    <property type="match status" value="1"/>
</dbReference>
<dbReference type="STRING" id="246404.A0A507DQ66"/>
<dbReference type="Proteomes" id="UP000320333">
    <property type="component" value="Unassembled WGS sequence"/>
</dbReference>
<dbReference type="InterPro" id="IPR040091">
    <property type="entry name" value="LRRC56"/>
</dbReference>